<dbReference type="OrthoDB" id="329666at2759"/>
<dbReference type="GO" id="GO:0006261">
    <property type="term" value="P:DNA-templated DNA replication"/>
    <property type="evidence" value="ECO:0007669"/>
    <property type="project" value="TreeGrafter"/>
</dbReference>
<dbReference type="GO" id="GO:0005634">
    <property type="term" value="C:nucleus"/>
    <property type="evidence" value="ECO:0007669"/>
    <property type="project" value="UniProtKB-SubCell"/>
</dbReference>
<organism evidence="3 4">
    <name type="scientific">Hypholoma sublateritium (strain FD-334 SS-4)</name>
    <dbReference type="NCBI Taxonomy" id="945553"/>
    <lineage>
        <taxon>Eukaryota</taxon>
        <taxon>Fungi</taxon>
        <taxon>Dikarya</taxon>
        <taxon>Basidiomycota</taxon>
        <taxon>Agaricomycotina</taxon>
        <taxon>Agaricomycetes</taxon>
        <taxon>Agaricomycetidae</taxon>
        <taxon>Agaricales</taxon>
        <taxon>Agaricineae</taxon>
        <taxon>Strophariaceae</taxon>
        <taxon>Hypholoma</taxon>
    </lineage>
</organism>
<dbReference type="GO" id="GO:0003682">
    <property type="term" value="F:chromatin binding"/>
    <property type="evidence" value="ECO:0007669"/>
    <property type="project" value="TreeGrafter"/>
</dbReference>
<evidence type="ECO:0000313" key="3">
    <source>
        <dbReference type="EMBL" id="KJA27312.1"/>
    </source>
</evidence>
<dbReference type="OMA" id="EEHTEMI"/>
<evidence type="ECO:0008006" key="5">
    <source>
        <dbReference type="Google" id="ProtNLM"/>
    </source>
</evidence>
<name>A0A0D2LI41_HYPSF</name>
<protein>
    <recommendedName>
        <fullName evidence="5">Mini-chromosome maintenance complex-binding protein</fullName>
    </recommendedName>
</protein>
<keyword evidence="4" id="KW-1185">Reference proteome</keyword>
<reference evidence="4" key="1">
    <citation type="submission" date="2014-04" db="EMBL/GenBank/DDBJ databases">
        <title>Evolutionary Origins and Diversification of the Mycorrhizal Mutualists.</title>
        <authorList>
            <consortium name="DOE Joint Genome Institute"/>
            <consortium name="Mycorrhizal Genomics Consortium"/>
            <person name="Kohler A."/>
            <person name="Kuo A."/>
            <person name="Nagy L.G."/>
            <person name="Floudas D."/>
            <person name="Copeland A."/>
            <person name="Barry K.W."/>
            <person name="Cichocki N."/>
            <person name="Veneault-Fourrey C."/>
            <person name="LaButti K."/>
            <person name="Lindquist E.A."/>
            <person name="Lipzen A."/>
            <person name="Lundell T."/>
            <person name="Morin E."/>
            <person name="Murat C."/>
            <person name="Riley R."/>
            <person name="Ohm R."/>
            <person name="Sun H."/>
            <person name="Tunlid A."/>
            <person name="Henrissat B."/>
            <person name="Grigoriev I.V."/>
            <person name="Hibbett D.S."/>
            <person name="Martin F."/>
        </authorList>
    </citation>
    <scope>NUCLEOTIDE SEQUENCE [LARGE SCALE GENOMIC DNA]</scope>
    <source>
        <strain evidence="4">FD-334 SS-4</strain>
    </source>
</reference>
<evidence type="ECO:0000256" key="1">
    <source>
        <dbReference type="ARBA" id="ARBA00004123"/>
    </source>
</evidence>
<dbReference type="InterPro" id="IPR019140">
    <property type="entry name" value="MCM_complex-bd"/>
</dbReference>
<evidence type="ECO:0000313" key="4">
    <source>
        <dbReference type="Proteomes" id="UP000054270"/>
    </source>
</evidence>
<keyword evidence="2" id="KW-0539">Nucleus</keyword>
<gene>
    <name evidence="3" type="ORF">HYPSUDRAFT_212489</name>
</gene>
<proteinExistence type="predicted"/>
<dbReference type="AlphaFoldDB" id="A0A0D2LI41"/>
<dbReference type="STRING" id="945553.A0A0D2LI41"/>
<comment type="subcellular location">
    <subcellularLocation>
        <location evidence="1">Nucleus</location>
    </subcellularLocation>
</comment>
<dbReference type="Proteomes" id="UP000054270">
    <property type="component" value="Unassembled WGS sequence"/>
</dbReference>
<accession>A0A0D2LI41</accession>
<evidence type="ECO:0000256" key="2">
    <source>
        <dbReference type="ARBA" id="ARBA00023242"/>
    </source>
</evidence>
<sequence length="521" mass="57479">MSPSSDALANPTQAISQLYIANKAQGPNTFPRTVTDHFKNIFASPDVLAQIPTLDLVHPPESFPNGSLVAFNCMVQDTSLSPELYLITLKNGDCGGWGITDELSSEDDVRYTDLRECTVFWGVSVPGLSSWCYGDSSQHSIHPVQTHKYPIPNAPHIGVQIKVYDENLARPLRTTDLISFIGILSSEPLHATLETSELRSVPTLHVLFYNPIPTTIVPRDYPEPSILQDVTTIRDELIAWLADEGLDGDRVAAEWILLCAIARVRSRHPPVLPLSLTVANFPAHAERPDAKPVLSSVLSLIFPMLTSTPLSLEILNKEPFCPESKEEDLHSGLLQLPRGTVFIMDEGAVTEGGIFNRGVTNIRAAQEMMKSQTLDYVFPYSSFHFETDVSFLILTEGKKSTFFQTDVTVSLQQMSSDDASSTFYKSADTIKLPTPEKLRQFRQLVGGAKVGNVAVGEATGKYIEEDFVQERSASTGKGSSLTSDALVRRMLIARLKALLSHQTEMSIKHWESAKALDQYTI</sequence>
<dbReference type="Pfam" id="PF09739">
    <property type="entry name" value="MCM_bind"/>
    <property type="match status" value="2"/>
</dbReference>
<dbReference type="PANTHER" id="PTHR13489:SF0">
    <property type="entry name" value="MINI-CHROMOSOME MAINTENANCE COMPLEX-BINDING PROTEIN"/>
    <property type="match status" value="1"/>
</dbReference>
<dbReference type="EMBL" id="KN817524">
    <property type="protein sequence ID" value="KJA27312.1"/>
    <property type="molecule type" value="Genomic_DNA"/>
</dbReference>
<dbReference type="PANTHER" id="PTHR13489">
    <property type="entry name" value="MINI-CHROMOSOME MAINTENANCE COMPLEX-BINDING PROTEIN"/>
    <property type="match status" value="1"/>
</dbReference>